<evidence type="ECO:0000256" key="1">
    <source>
        <dbReference type="SAM" id="MobiDB-lite"/>
    </source>
</evidence>
<feature type="non-terminal residue" evidence="2">
    <location>
        <position position="45"/>
    </location>
</feature>
<feature type="region of interest" description="Disordered" evidence="1">
    <location>
        <begin position="1"/>
        <end position="30"/>
    </location>
</feature>
<accession>A0A392TD65</accession>
<keyword evidence="3" id="KW-1185">Reference proteome</keyword>
<comment type="caution">
    <text evidence="2">The sequence shown here is derived from an EMBL/GenBank/DDBJ whole genome shotgun (WGS) entry which is preliminary data.</text>
</comment>
<dbReference type="AlphaFoldDB" id="A0A392TD65"/>
<protein>
    <submittedName>
        <fullName evidence="2">Uncharacterized protein</fullName>
    </submittedName>
</protein>
<reference evidence="2 3" key="1">
    <citation type="journal article" date="2018" name="Front. Plant Sci.">
        <title>Red Clover (Trifolium pratense) and Zigzag Clover (T. medium) - A Picture of Genomic Similarities and Differences.</title>
        <authorList>
            <person name="Dluhosova J."/>
            <person name="Istvanek J."/>
            <person name="Nedelnik J."/>
            <person name="Repkova J."/>
        </authorList>
    </citation>
    <scope>NUCLEOTIDE SEQUENCE [LARGE SCALE GENOMIC DNA]</scope>
    <source>
        <strain evidence="3">cv. 10/8</strain>
        <tissue evidence="2">Leaf</tissue>
    </source>
</reference>
<sequence length="45" mass="4976">MHQNSGKTTEKKSEPNREGKEESGEETATRFGLVVRGLGSTLWVL</sequence>
<evidence type="ECO:0000313" key="3">
    <source>
        <dbReference type="Proteomes" id="UP000265520"/>
    </source>
</evidence>
<dbReference type="EMBL" id="LXQA010556792">
    <property type="protein sequence ID" value="MCI59081.1"/>
    <property type="molecule type" value="Genomic_DNA"/>
</dbReference>
<name>A0A392TD65_9FABA</name>
<dbReference type="Proteomes" id="UP000265520">
    <property type="component" value="Unassembled WGS sequence"/>
</dbReference>
<organism evidence="2 3">
    <name type="scientific">Trifolium medium</name>
    <dbReference type="NCBI Taxonomy" id="97028"/>
    <lineage>
        <taxon>Eukaryota</taxon>
        <taxon>Viridiplantae</taxon>
        <taxon>Streptophyta</taxon>
        <taxon>Embryophyta</taxon>
        <taxon>Tracheophyta</taxon>
        <taxon>Spermatophyta</taxon>
        <taxon>Magnoliopsida</taxon>
        <taxon>eudicotyledons</taxon>
        <taxon>Gunneridae</taxon>
        <taxon>Pentapetalae</taxon>
        <taxon>rosids</taxon>
        <taxon>fabids</taxon>
        <taxon>Fabales</taxon>
        <taxon>Fabaceae</taxon>
        <taxon>Papilionoideae</taxon>
        <taxon>50 kb inversion clade</taxon>
        <taxon>NPAAA clade</taxon>
        <taxon>Hologalegina</taxon>
        <taxon>IRL clade</taxon>
        <taxon>Trifolieae</taxon>
        <taxon>Trifolium</taxon>
    </lineage>
</organism>
<feature type="compositionally biased region" description="Basic and acidic residues" evidence="1">
    <location>
        <begin position="8"/>
        <end position="22"/>
    </location>
</feature>
<proteinExistence type="predicted"/>
<evidence type="ECO:0000313" key="2">
    <source>
        <dbReference type="EMBL" id="MCI59081.1"/>
    </source>
</evidence>